<keyword evidence="6" id="KW-0456">Lyase</keyword>
<dbReference type="PATRIC" id="fig|1125699.3.peg.1167"/>
<name>S3KF19_TREMA</name>
<reference evidence="8 9" key="1">
    <citation type="submission" date="2013-04" db="EMBL/GenBank/DDBJ databases">
        <title>The Genome Sequence of Treponema maltophilum ATCC 51939.</title>
        <authorList>
            <consortium name="The Broad Institute Genomics Platform"/>
            <person name="Earl A."/>
            <person name="Ward D."/>
            <person name="Feldgarden M."/>
            <person name="Gevers D."/>
            <person name="Leonetti C."/>
            <person name="Blanton J.M."/>
            <person name="Dewhirst F.E."/>
            <person name="Izard J."/>
            <person name="Walker B."/>
            <person name="Young S."/>
            <person name="Zeng Q."/>
            <person name="Gargeya S."/>
            <person name="Fitzgerald M."/>
            <person name="Haas B."/>
            <person name="Abouelleil A."/>
            <person name="Allen A.W."/>
            <person name="Alvarado L."/>
            <person name="Arachchi H.M."/>
            <person name="Berlin A.M."/>
            <person name="Chapman S.B."/>
            <person name="Gainer-Dewar J."/>
            <person name="Goldberg J."/>
            <person name="Griggs A."/>
            <person name="Gujja S."/>
            <person name="Hansen M."/>
            <person name="Howarth C."/>
            <person name="Imamovic A."/>
            <person name="Ireland A."/>
            <person name="Larimer J."/>
            <person name="McCowan C."/>
            <person name="Murphy C."/>
            <person name="Pearson M."/>
            <person name="Poon T.W."/>
            <person name="Priest M."/>
            <person name="Roberts A."/>
            <person name="Saif S."/>
            <person name="Shea T."/>
            <person name="Sisk P."/>
            <person name="Sykes S."/>
            <person name="Wortman J."/>
            <person name="Nusbaum C."/>
            <person name="Birren B."/>
        </authorList>
    </citation>
    <scope>NUCLEOTIDE SEQUENCE [LARGE SCALE GENOMIC DNA]</scope>
    <source>
        <strain evidence="8 9">ATCC 51939</strain>
    </source>
</reference>
<dbReference type="AlphaFoldDB" id="S3KF19"/>
<evidence type="ECO:0000313" key="9">
    <source>
        <dbReference type="Proteomes" id="UP000014541"/>
    </source>
</evidence>
<dbReference type="HOGENOM" id="CLU_081378_1_2_12"/>
<comment type="function">
    <text evidence="2">Catalyzes the isomerization between 2-isopropylmalate and 3-isopropylmalate, via the formation of 2-isopropylmaleate.</text>
</comment>
<dbReference type="Gene3D" id="3.20.19.10">
    <property type="entry name" value="Aconitase, domain 4"/>
    <property type="match status" value="1"/>
</dbReference>
<dbReference type="SUPFAM" id="SSF52016">
    <property type="entry name" value="LeuD/IlvD-like"/>
    <property type="match status" value="1"/>
</dbReference>
<dbReference type="STRING" id="1125699.HMPREF9194_01146"/>
<dbReference type="InterPro" id="IPR015928">
    <property type="entry name" value="Aconitase/3IPM_dehydase_swvl"/>
</dbReference>
<evidence type="ECO:0000256" key="3">
    <source>
        <dbReference type="ARBA" id="ARBA00004729"/>
    </source>
</evidence>
<gene>
    <name evidence="8" type="ORF">HMPREF9194_01146</name>
</gene>
<evidence type="ECO:0000313" key="8">
    <source>
        <dbReference type="EMBL" id="EPF30822.1"/>
    </source>
</evidence>
<accession>S3KF19</accession>
<evidence type="ECO:0000256" key="6">
    <source>
        <dbReference type="ARBA" id="ARBA00023239"/>
    </source>
</evidence>
<evidence type="ECO:0000256" key="2">
    <source>
        <dbReference type="ARBA" id="ARBA00002695"/>
    </source>
</evidence>
<dbReference type="GO" id="GO:0003861">
    <property type="term" value="F:3-isopropylmalate dehydratase activity"/>
    <property type="evidence" value="ECO:0007669"/>
    <property type="project" value="UniProtKB-EC"/>
</dbReference>
<comment type="subunit">
    <text evidence="4">Heterodimer of LeuC and LeuD.</text>
</comment>
<evidence type="ECO:0000256" key="5">
    <source>
        <dbReference type="ARBA" id="ARBA00011998"/>
    </source>
</evidence>
<comment type="pathway">
    <text evidence="3">Amino-acid biosynthesis; L-leucine biosynthesis; L-leucine from 3-methyl-2-oxobutanoate: step 2/4.</text>
</comment>
<evidence type="ECO:0000256" key="4">
    <source>
        <dbReference type="ARBA" id="ARBA00011271"/>
    </source>
</evidence>
<feature type="domain" description="Aconitase A/isopropylmalate dehydratase small subunit swivel" evidence="7">
    <location>
        <begin position="51"/>
        <end position="112"/>
    </location>
</feature>
<organism evidence="8 9">
    <name type="scientific">Treponema maltophilum ATCC 51939</name>
    <dbReference type="NCBI Taxonomy" id="1125699"/>
    <lineage>
        <taxon>Bacteria</taxon>
        <taxon>Pseudomonadati</taxon>
        <taxon>Spirochaetota</taxon>
        <taxon>Spirochaetia</taxon>
        <taxon>Spirochaetales</taxon>
        <taxon>Treponemataceae</taxon>
        <taxon>Treponema</taxon>
    </lineage>
</organism>
<proteinExistence type="predicted"/>
<comment type="caution">
    <text evidence="8">The sequence shown here is derived from an EMBL/GenBank/DDBJ whole genome shotgun (WGS) entry which is preliminary data.</text>
</comment>
<evidence type="ECO:0000256" key="1">
    <source>
        <dbReference type="ARBA" id="ARBA00000491"/>
    </source>
</evidence>
<dbReference type="eggNOG" id="COG0066">
    <property type="taxonomic scope" value="Bacteria"/>
</dbReference>
<dbReference type="CDD" id="cd01577">
    <property type="entry name" value="IPMI_Swivel"/>
    <property type="match status" value="1"/>
</dbReference>
<dbReference type="InterPro" id="IPR033940">
    <property type="entry name" value="IPMI_Swivel"/>
</dbReference>
<dbReference type="PANTHER" id="PTHR43345">
    <property type="entry name" value="3-ISOPROPYLMALATE DEHYDRATASE SMALL SUBUNIT 2-RELATED-RELATED"/>
    <property type="match status" value="1"/>
</dbReference>
<dbReference type="InterPro" id="IPR050075">
    <property type="entry name" value="LeuD"/>
</dbReference>
<dbReference type="EC" id="4.2.1.33" evidence="5"/>
<sequence length="180" mass="20034">MKKIEGKVLFLDRSDINTDEIIPARYLTEISKQALKPYLLEDLKLGGFNPKTDIDGKSVVISRRNFGCGSSREHAPWAFEVNGIRAIIAVNFARIFRQNMFNRGMLAVELDEKVIDEIFADFAGRDCDCSIAADTENGGTIRLRSGGTGGLTKTYPFVLNGFRRALVESGGWLGYAEQNY</sequence>
<dbReference type="RefSeq" id="WP_016525433.1">
    <property type="nucleotide sequence ID" value="NZ_KE332518.1"/>
</dbReference>
<dbReference type="EMBL" id="ATFF01000006">
    <property type="protein sequence ID" value="EPF30822.1"/>
    <property type="molecule type" value="Genomic_DNA"/>
</dbReference>
<evidence type="ECO:0000259" key="7">
    <source>
        <dbReference type="Pfam" id="PF00694"/>
    </source>
</evidence>
<dbReference type="PANTHER" id="PTHR43345:SF2">
    <property type="entry name" value="3-ISOPROPYLMALATE DEHYDRATASE SMALL SUBUNIT 1"/>
    <property type="match status" value="1"/>
</dbReference>
<dbReference type="Proteomes" id="UP000014541">
    <property type="component" value="Unassembled WGS sequence"/>
</dbReference>
<protein>
    <recommendedName>
        <fullName evidence="5">3-isopropylmalate dehydratase</fullName>
        <ecNumber evidence="5">4.2.1.33</ecNumber>
    </recommendedName>
</protein>
<dbReference type="InterPro" id="IPR000573">
    <property type="entry name" value="AconitaseA/IPMdHydase_ssu_swvl"/>
</dbReference>
<comment type="catalytic activity">
    <reaction evidence="1">
        <text>(2R,3S)-3-isopropylmalate = (2S)-2-isopropylmalate</text>
        <dbReference type="Rhea" id="RHEA:32287"/>
        <dbReference type="ChEBI" id="CHEBI:1178"/>
        <dbReference type="ChEBI" id="CHEBI:35121"/>
        <dbReference type="EC" id="4.2.1.33"/>
    </reaction>
</comment>
<dbReference type="OrthoDB" id="9777465at2"/>
<keyword evidence="9" id="KW-1185">Reference proteome</keyword>
<dbReference type="Pfam" id="PF00694">
    <property type="entry name" value="Aconitase_C"/>
    <property type="match status" value="1"/>
</dbReference>